<feature type="region of interest" description="Disordered" evidence="1">
    <location>
        <begin position="84"/>
        <end position="149"/>
    </location>
</feature>
<dbReference type="PANTHER" id="PTHR28218:SF1">
    <property type="entry name" value="VPS4-ASSOCIATED PROTEIN 1"/>
    <property type="match status" value="1"/>
</dbReference>
<dbReference type="EMBL" id="JAACFV010000036">
    <property type="protein sequence ID" value="KAF7509824.1"/>
    <property type="molecule type" value="Genomic_DNA"/>
</dbReference>
<dbReference type="AlphaFoldDB" id="A0A8H7ALZ8"/>
<feature type="region of interest" description="Disordered" evidence="1">
    <location>
        <begin position="168"/>
        <end position="192"/>
    </location>
</feature>
<dbReference type="Proteomes" id="UP000606974">
    <property type="component" value="Unassembled WGS sequence"/>
</dbReference>
<sequence length="192" mass="22107">MTALIPNTWHLRTVAENSSKACYVCYKPTTRVLITPNNKDFFYICPGHLTDPGFASPVIDAEAEAAKAKKAAMDLEIEKVKQEYEEKQKKKKEKKKKGKKDDGKAKEKEKEKEQEDEEEDGKAEKERDDKIKSIKGGEGESKSDDIPRIYALHRNFYQMRIDRIRNAEMAKRAQQRVKDPTFFPSAPKNDPQ</sequence>
<evidence type="ECO:0008006" key="4">
    <source>
        <dbReference type="Google" id="ProtNLM"/>
    </source>
</evidence>
<evidence type="ECO:0000313" key="3">
    <source>
        <dbReference type="Proteomes" id="UP000606974"/>
    </source>
</evidence>
<dbReference type="PANTHER" id="PTHR28218">
    <property type="entry name" value="VPS4-ASSOCIATED PROTEIN 1"/>
    <property type="match status" value="1"/>
</dbReference>
<dbReference type="OrthoDB" id="2158714at2759"/>
<feature type="compositionally biased region" description="Basic and acidic residues" evidence="1">
    <location>
        <begin position="122"/>
        <end position="147"/>
    </location>
</feature>
<dbReference type="GO" id="GO:0005768">
    <property type="term" value="C:endosome"/>
    <property type="evidence" value="ECO:0007669"/>
    <property type="project" value="TreeGrafter"/>
</dbReference>
<dbReference type="Pfam" id="PF08432">
    <property type="entry name" value="Vfa1"/>
    <property type="match status" value="1"/>
</dbReference>
<dbReference type="InterPro" id="IPR013640">
    <property type="entry name" value="Vfa1"/>
</dbReference>
<proteinExistence type="predicted"/>
<evidence type="ECO:0000313" key="2">
    <source>
        <dbReference type="EMBL" id="KAF7509824.1"/>
    </source>
</evidence>
<feature type="compositionally biased region" description="Basic and acidic residues" evidence="1">
    <location>
        <begin position="168"/>
        <end position="179"/>
    </location>
</feature>
<keyword evidence="3" id="KW-1185">Reference proteome</keyword>
<comment type="caution">
    <text evidence="2">The sequence shown here is derived from an EMBL/GenBank/DDBJ whole genome shotgun (WGS) entry which is preliminary data.</text>
</comment>
<evidence type="ECO:0000256" key="1">
    <source>
        <dbReference type="SAM" id="MobiDB-lite"/>
    </source>
</evidence>
<protein>
    <recommendedName>
        <fullName evidence="4">DUF1742-domain-containing protein</fullName>
    </recommendedName>
</protein>
<organism evidence="2 3">
    <name type="scientific">Endocarpon pusillum</name>
    <dbReference type="NCBI Taxonomy" id="364733"/>
    <lineage>
        <taxon>Eukaryota</taxon>
        <taxon>Fungi</taxon>
        <taxon>Dikarya</taxon>
        <taxon>Ascomycota</taxon>
        <taxon>Pezizomycotina</taxon>
        <taxon>Eurotiomycetes</taxon>
        <taxon>Chaetothyriomycetidae</taxon>
        <taxon>Verrucariales</taxon>
        <taxon>Verrucariaceae</taxon>
        <taxon>Endocarpon</taxon>
    </lineage>
</organism>
<gene>
    <name evidence="2" type="ORF">GJ744_007335</name>
</gene>
<feature type="compositionally biased region" description="Basic and acidic residues" evidence="1">
    <location>
        <begin position="99"/>
        <end position="113"/>
    </location>
</feature>
<name>A0A8H7ALZ8_9EURO</name>
<accession>A0A8H7ALZ8</accession>
<feature type="compositionally biased region" description="Basic residues" evidence="1">
    <location>
        <begin position="89"/>
        <end position="98"/>
    </location>
</feature>
<dbReference type="GO" id="GO:0007034">
    <property type="term" value="P:vacuolar transport"/>
    <property type="evidence" value="ECO:0007669"/>
    <property type="project" value="TreeGrafter"/>
</dbReference>
<reference evidence="2" key="1">
    <citation type="submission" date="2020-02" db="EMBL/GenBank/DDBJ databases">
        <authorList>
            <person name="Palmer J.M."/>
        </authorList>
    </citation>
    <scope>NUCLEOTIDE SEQUENCE</scope>
    <source>
        <strain evidence="2">EPUS1.4</strain>
        <tissue evidence="2">Thallus</tissue>
    </source>
</reference>